<protein>
    <submittedName>
        <fullName evidence="1">Phospholipase D Z-like</fullName>
    </submittedName>
</protein>
<accession>A0A392TGQ0</accession>
<reference evidence="1 2" key="1">
    <citation type="journal article" date="2018" name="Front. Plant Sci.">
        <title>Red Clover (Trifolium pratense) and Zigzag Clover (T. medium) - A Picture of Genomic Similarities and Differences.</title>
        <authorList>
            <person name="Dluhosova J."/>
            <person name="Istvanek J."/>
            <person name="Nedelnik J."/>
            <person name="Repkova J."/>
        </authorList>
    </citation>
    <scope>NUCLEOTIDE SEQUENCE [LARGE SCALE GENOMIC DNA]</scope>
    <source>
        <strain evidence="2">cv. 10/8</strain>
        <tissue evidence="1">Leaf</tissue>
    </source>
</reference>
<sequence length="65" mass="7591">VKEVGIYLADCPGIAKKVEVYFNNLWTLASLNSSAYTKTVMDQQWQVERKVPCWSHFIKPRDRCK</sequence>
<evidence type="ECO:0000313" key="2">
    <source>
        <dbReference type="Proteomes" id="UP000265520"/>
    </source>
</evidence>
<dbReference type="AlphaFoldDB" id="A0A392TGQ0"/>
<dbReference type="Proteomes" id="UP000265520">
    <property type="component" value="Unassembled WGS sequence"/>
</dbReference>
<proteinExistence type="predicted"/>
<comment type="caution">
    <text evidence="1">The sequence shown here is derived from an EMBL/GenBank/DDBJ whole genome shotgun (WGS) entry which is preliminary data.</text>
</comment>
<keyword evidence="2" id="KW-1185">Reference proteome</keyword>
<evidence type="ECO:0000313" key="1">
    <source>
        <dbReference type="EMBL" id="MCI59095.1"/>
    </source>
</evidence>
<organism evidence="1 2">
    <name type="scientific">Trifolium medium</name>
    <dbReference type="NCBI Taxonomy" id="97028"/>
    <lineage>
        <taxon>Eukaryota</taxon>
        <taxon>Viridiplantae</taxon>
        <taxon>Streptophyta</taxon>
        <taxon>Embryophyta</taxon>
        <taxon>Tracheophyta</taxon>
        <taxon>Spermatophyta</taxon>
        <taxon>Magnoliopsida</taxon>
        <taxon>eudicotyledons</taxon>
        <taxon>Gunneridae</taxon>
        <taxon>Pentapetalae</taxon>
        <taxon>rosids</taxon>
        <taxon>fabids</taxon>
        <taxon>Fabales</taxon>
        <taxon>Fabaceae</taxon>
        <taxon>Papilionoideae</taxon>
        <taxon>50 kb inversion clade</taxon>
        <taxon>NPAAA clade</taxon>
        <taxon>Hologalegina</taxon>
        <taxon>IRL clade</taxon>
        <taxon>Trifolieae</taxon>
        <taxon>Trifolium</taxon>
    </lineage>
</organism>
<dbReference type="EMBL" id="LXQA010557088">
    <property type="protein sequence ID" value="MCI59095.1"/>
    <property type="molecule type" value="Genomic_DNA"/>
</dbReference>
<name>A0A392TGQ0_9FABA</name>
<feature type="non-terminal residue" evidence="1">
    <location>
        <position position="1"/>
    </location>
</feature>